<protein>
    <submittedName>
        <fullName evidence="7">CDP-glycerol glycerophosphotransferase family protein</fullName>
    </submittedName>
</protein>
<dbReference type="InterPro" id="IPR051612">
    <property type="entry name" value="Teichoic_Acid_Biosynth"/>
</dbReference>
<evidence type="ECO:0000256" key="2">
    <source>
        <dbReference type="ARBA" id="ARBA00010488"/>
    </source>
</evidence>
<sequence length="399" mass="47461">MAKKPRIENLVVFESFHGKRYSDNPRAIYEYMKENCPEFDLIWSVNKESIPMFKEMNVPYMKRFSLKWLLTFPRAQYWVNNVRLAKWMKKPKGTTYLQTWHGTPLKRLGTDIEEVHMPGTVTSKYRKNIISESKNWSYLVGPNAYSTEILSRAFHFKGPVIESGYPRNDVLHNPSEARMQQIRQSLNIDPKKKVVLYAPTWRDDQFFEKGKYRFEFQFDINRMKEKYGDDFVLLARMHYLVSESFDFTPYKDFIIDVSDYYDIADLYLISDLLITDYSSVFFDYATLNRPIIFYMYDLEDYRDRLRGFYIDIEADAPGKIVKTEDELIAEIDRALTEGHADPARYERFKNRFCEWEDGRSSERVVKRVFYKETLAPAFIPPVEEDATTVETEPRETVLN</sequence>
<dbReference type="Gene3D" id="3.40.50.11820">
    <property type="match status" value="1"/>
</dbReference>
<dbReference type="Gene3D" id="3.40.50.12580">
    <property type="match status" value="1"/>
</dbReference>
<evidence type="ECO:0000256" key="3">
    <source>
        <dbReference type="ARBA" id="ARBA00022475"/>
    </source>
</evidence>
<comment type="similarity">
    <text evidence="2">Belongs to the CDP-glycerol glycerophosphotransferase family.</text>
</comment>
<organism evidence="7 8">
    <name type="scientific">Kurthia gibsonii</name>
    <dbReference type="NCBI Taxonomy" id="33946"/>
    <lineage>
        <taxon>Bacteria</taxon>
        <taxon>Bacillati</taxon>
        <taxon>Bacillota</taxon>
        <taxon>Bacilli</taxon>
        <taxon>Bacillales</taxon>
        <taxon>Caryophanaceae</taxon>
        <taxon>Kurthia</taxon>
    </lineage>
</organism>
<keyword evidence="6" id="KW-0472">Membrane</keyword>
<dbReference type="InterPro" id="IPR007554">
    <property type="entry name" value="Glycerophosphate_synth"/>
</dbReference>
<keyword evidence="8" id="KW-1185">Reference proteome</keyword>
<comment type="caution">
    <text evidence="7">The sequence shown here is derived from an EMBL/GenBank/DDBJ whole genome shotgun (WGS) entry which is preliminary data.</text>
</comment>
<dbReference type="PANTHER" id="PTHR37316">
    <property type="entry name" value="TEICHOIC ACID GLYCEROL-PHOSPHATE PRIMASE"/>
    <property type="match status" value="1"/>
</dbReference>
<comment type="subcellular location">
    <subcellularLocation>
        <location evidence="1">Cell membrane</location>
        <topology evidence="1">Peripheral membrane protein</topology>
    </subcellularLocation>
</comment>
<dbReference type="Pfam" id="PF04464">
    <property type="entry name" value="Glyphos_transf"/>
    <property type="match status" value="1"/>
</dbReference>
<keyword evidence="5" id="KW-0777">Teichoic acid biosynthesis</keyword>
<gene>
    <name evidence="7" type="ORF">AAF454_04225</name>
</gene>
<evidence type="ECO:0000256" key="6">
    <source>
        <dbReference type="ARBA" id="ARBA00023136"/>
    </source>
</evidence>
<dbReference type="InterPro" id="IPR043148">
    <property type="entry name" value="TagF_C"/>
</dbReference>
<dbReference type="InterPro" id="IPR043149">
    <property type="entry name" value="TagF_N"/>
</dbReference>
<evidence type="ECO:0000313" key="7">
    <source>
        <dbReference type="EMBL" id="MEL5987613.1"/>
    </source>
</evidence>
<dbReference type="EMBL" id="JBCEWA010000003">
    <property type="protein sequence ID" value="MEL5987613.1"/>
    <property type="molecule type" value="Genomic_DNA"/>
</dbReference>
<dbReference type="Proteomes" id="UP001398420">
    <property type="component" value="Unassembled WGS sequence"/>
</dbReference>
<reference evidence="7 8" key="1">
    <citation type="submission" date="2024-04" db="EMBL/GenBank/DDBJ databases">
        <authorList>
            <person name="Wu Y.S."/>
            <person name="Zhang L."/>
        </authorList>
    </citation>
    <scope>NUCLEOTIDE SEQUENCE [LARGE SCALE GENOMIC DNA]</scope>
    <source>
        <strain evidence="7 8">KG-01</strain>
    </source>
</reference>
<proteinExistence type="inferred from homology"/>
<dbReference type="SUPFAM" id="SSF53756">
    <property type="entry name" value="UDP-Glycosyltransferase/glycogen phosphorylase"/>
    <property type="match status" value="1"/>
</dbReference>
<accession>A0ABU9LIL8</accession>
<keyword evidence="4" id="KW-0808">Transferase</keyword>
<evidence type="ECO:0000256" key="5">
    <source>
        <dbReference type="ARBA" id="ARBA00022944"/>
    </source>
</evidence>
<keyword evidence="3" id="KW-1003">Cell membrane</keyword>
<evidence type="ECO:0000313" key="8">
    <source>
        <dbReference type="Proteomes" id="UP001398420"/>
    </source>
</evidence>
<dbReference type="RefSeq" id="WP_087682272.1">
    <property type="nucleotide sequence ID" value="NZ_JBCEWA010000003.1"/>
</dbReference>
<name>A0ABU9LIL8_9BACL</name>
<evidence type="ECO:0000256" key="4">
    <source>
        <dbReference type="ARBA" id="ARBA00022679"/>
    </source>
</evidence>
<dbReference type="PANTHER" id="PTHR37316:SF3">
    <property type="entry name" value="TEICHOIC ACID GLYCEROL-PHOSPHATE TRANSFERASE"/>
    <property type="match status" value="1"/>
</dbReference>
<evidence type="ECO:0000256" key="1">
    <source>
        <dbReference type="ARBA" id="ARBA00004202"/>
    </source>
</evidence>